<keyword evidence="2" id="KW-1185">Reference proteome</keyword>
<sequence>MGRLVSLLLIGIGGYWVFQNRFRLANFLLGNSMMRRVLVSSFMRIPLVRNQMFSSLFSGGAQKQYGNS</sequence>
<accession>A0A920BSA0</accession>
<dbReference type="OrthoDB" id="2696719at2"/>
<dbReference type="AlphaFoldDB" id="A0A920BSA0"/>
<name>A0A920BSA0_9BACI</name>
<gene>
    <name evidence="1" type="ORF">J27TS8_04640</name>
</gene>
<proteinExistence type="predicted"/>
<evidence type="ECO:0000313" key="2">
    <source>
        <dbReference type="Proteomes" id="UP000682111"/>
    </source>
</evidence>
<dbReference type="RefSeq" id="WP_095306815.1">
    <property type="nucleotide sequence ID" value="NZ_BORC01000001.1"/>
</dbReference>
<dbReference type="Proteomes" id="UP000682111">
    <property type="component" value="Unassembled WGS sequence"/>
</dbReference>
<evidence type="ECO:0000313" key="1">
    <source>
        <dbReference type="EMBL" id="GIN60471.1"/>
    </source>
</evidence>
<protein>
    <submittedName>
        <fullName evidence="1">Uncharacterized protein</fullName>
    </submittedName>
</protein>
<organism evidence="1 2">
    <name type="scientific">Robertmurraya siralis</name>
    <dbReference type="NCBI Taxonomy" id="77777"/>
    <lineage>
        <taxon>Bacteria</taxon>
        <taxon>Bacillati</taxon>
        <taxon>Bacillota</taxon>
        <taxon>Bacilli</taxon>
        <taxon>Bacillales</taxon>
        <taxon>Bacillaceae</taxon>
        <taxon>Robertmurraya</taxon>
    </lineage>
</organism>
<reference evidence="1" key="1">
    <citation type="submission" date="2021-03" db="EMBL/GenBank/DDBJ databases">
        <title>Antimicrobial resistance genes in bacteria isolated from Japanese honey, and their potential for conferring macrolide and lincosamide resistance in the American foulbrood pathogen Paenibacillus larvae.</title>
        <authorList>
            <person name="Okamoto M."/>
            <person name="Kumagai M."/>
            <person name="Kanamori H."/>
            <person name="Takamatsu D."/>
        </authorList>
    </citation>
    <scope>NUCLEOTIDE SEQUENCE</scope>
    <source>
        <strain evidence="1">J27TS8</strain>
    </source>
</reference>
<dbReference type="EMBL" id="BORC01000001">
    <property type="protein sequence ID" value="GIN60471.1"/>
    <property type="molecule type" value="Genomic_DNA"/>
</dbReference>
<comment type="caution">
    <text evidence="1">The sequence shown here is derived from an EMBL/GenBank/DDBJ whole genome shotgun (WGS) entry which is preliminary data.</text>
</comment>